<feature type="domain" description="C3H1-type" evidence="6">
    <location>
        <begin position="87"/>
        <end position="116"/>
    </location>
</feature>
<reference evidence="7" key="1">
    <citation type="submission" date="2022-08" db="EMBL/GenBank/DDBJ databases">
        <title>Novel sulfate-reducing endosymbionts in the free-living metamonad Anaeramoeba.</title>
        <authorList>
            <person name="Jerlstrom-Hultqvist J."/>
            <person name="Cepicka I."/>
            <person name="Gallot-Lavallee L."/>
            <person name="Salas-Leiva D."/>
            <person name="Curtis B.A."/>
            <person name="Zahonova K."/>
            <person name="Pipaliya S."/>
            <person name="Dacks J."/>
            <person name="Roger A.J."/>
        </authorList>
    </citation>
    <scope>NUCLEOTIDE SEQUENCE</scope>
    <source>
        <strain evidence="7">Schooner1</strain>
    </source>
</reference>
<protein>
    <submittedName>
        <fullName evidence="7">Protein tis11</fullName>
    </submittedName>
</protein>
<dbReference type="PROSITE" id="PS50103">
    <property type="entry name" value="ZF_C3H1"/>
    <property type="match status" value="1"/>
</dbReference>
<feature type="compositionally biased region" description="Low complexity" evidence="5">
    <location>
        <begin position="49"/>
        <end position="60"/>
    </location>
</feature>
<keyword evidence="1 4" id="KW-0479">Metal-binding</keyword>
<dbReference type="InterPro" id="IPR000571">
    <property type="entry name" value="Znf_CCCH"/>
</dbReference>
<organism evidence="7 8">
    <name type="scientific">Anaeramoeba flamelloides</name>
    <dbReference type="NCBI Taxonomy" id="1746091"/>
    <lineage>
        <taxon>Eukaryota</taxon>
        <taxon>Metamonada</taxon>
        <taxon>Anaeramoebidae</taxon>
        <taxon>Anaeramoeba</taxon>
    </lineage>
</organism>
<evidence type="ECO:0000313" key="7">
    <source>
        <dbReference type="EMBL" id="KAJ6240877.1"/>
    </source>
</evidence>
<keyword evidence="2 4" id="KW-0863">Zinc-finger</keyword>
<evidence type="ECO:0000313" key="8">
    <source>
        <dbReference type="Proteomes" id="UP001150062"/>
    </source>
</evidence>
<evidence type="ECO:0000256" key="4">
    <source>
        <dbReference type="PROSITE-ProRule" id="PRU00723"/>
    </source>
</evidence>
<dbReference type="SUPFAM" id="SSF90229">
    <property type="entry name" value="CCCH zinc finger"/>
    <property type="match status" value="1"/>
</dbReference>
<keyword evidence="8" id="KW-1185">Reference proteome</keyword>
<dbReference type="InterPro" id="IPR036855">
    <property type="entry name" value="Znf_CCCH_sf"/>
</dbReference>
<gene>
    <name evidence="7" type="ORF">M0813_23976</name>
</gene>
<feature type="zinc finger region" description="C3H1-type" evidence="4">
    <location>
        <begin position="87"/>
        <end position="116"/>
    </location>
</feature>
<evidence type="ECO:0000256" key="1">
    <source>
        <dbReference type="ARBA" id="ARBA00022723"/>
    </source>
</evidence>
<dbReference type="EMBL" id="JAOAOG010000198">
    <property type="protein sequence ID" value="KAJ6240877.1"/>
    <property type="molecule type" value="Genomic_DNA"/>
</dbReference>
<sequence length="162" mass="18846">MMNNKEPIIVDQRKKLAFSPQNNFLSVQQRQQDPFVPIERSNEYRFLQSSPRSKSPSSPSNRHHQIETNGFDSPNKHNHTRNIQNLKYKTEVCRNFFGDGCFCEFGKNCNFIHFRDKPESIALGSIHALKMLGLSHRVPGINSSQTQRKKKRLQIFRSLGEM</sequence>
<dbReference type="Proteomes" id="UP001150062">
    <property type="component" value="Unassembled WGS sequence"/>
</dbReference>
<evidence type="ECO:0000256" key="2">
    <source>
        <dbReference type="ARBA" id="ARBA00022771"/>
    </source>
</evidence>
<dbReference type="Gene3D" id="4.10.1000.10">
    <property type="entry name" value="Zinc finger, CCCH-type"/>
    <property type="match status" value="1"/>
</dbReference>
<comment type="caution">
    <text evidence="7">The sequence shown here is derived from an EMBL/GenBank/DDBJ whole genome shotgun (WGS) entry which is preliminary data.</text>
</comment>
<feature type="region of interest" description="Disordered" evidence="5">
    <location>
        <begin position="46"/>
        <end position="79"/>
    </location>
</feature>
<proteinExistence type="predicted"/>
<evidence type="ECO:0000256" key="3">
    <source>
        <dbReference type="ARBA" id="ARBA00022833"/>
    </source>
</evidence>
<name>A0ABQ8Y7U2_9EUKA</name>
<accession>A0ABQ8Y7U2</accession>
<evidence type="ECO:0000256" key="5">
    <source>
        <dbReference type="SAM" id="MobiDB-lite"/>
    </source>
</evidence>
<evidence type="ECO:0000259" key="6">
    <source>
        <dbReference type="PROSITE" id="PS50103"/>
    </source>
</evidence>
<keyword evidence="3 4" id="KW-0862">Zinc</keyword>